<comment type="catalytic activity">
    <reaction evidence="1 10">
        <text>N-(5-phospho-beta-D-ribosyl)anthranilate = 1-(2-carboxyphenylamino)-1-deoxy-D-ribulose 5-phosphate</text>
        <dbReference type="Rhea" id="RHEA:21540"/>
        <dbReference type="ChEBI" id="CHEBI:18277"/>
        <dbReference type="ChEBI" id="CHEBI:58613"/>
        <dbReference type="EC" id="5.3.1.24"/>
    </reaction>
</comment>
<dbReference type="Proteomes" id="UP000298133">
    <property type="component" value="Unassembled WGS sequence"/>
</dbReference>
<dbReference type="GO" id="GO:0004640">
    <property type="term" value="F:phosphoribosylanthranilate isomerase activity"/>
    <property type="evidence" value="ECO:0007669"/>
    <property type="project" value="UniProtKB-UniRule"/>
</dbReference>
<dbReference type="PANTHER" id="PTHR42894:SF1">
    <property type="entry name" value="N-(5'-PHOSPHORIBOSYL)ANTHRANILATE ISOMERASE"/>
    <property type="match status" value="1"/>
</dbReference>
<dbReference type="PANTHER" id="PTHR42894">
    <property type="entry name" value="N-(5'-PHOSPHORIBOSYL)ANTHRANILATE ISOMERASE"/>
    <property type="match status" value="1"/>
</dbReference>
<name>A0A4Y8UN45_9GAMM</name>
<dbReference type="Gene3D" id="3.20.20.70">
    <property type="entry name" value="Aldolase class I"/>
    <property type="match status" value="1"/>
</dbReference>
<dbReference type="GO" id="GO:0000162">
    <property type="term" value="P:L-tryptophan biosynthetic process"/>
    <property type="evidence" value="ECO:0007669"/>
    <property type="project" value="UniProtKB-UniRule"/>
</dbReference>
<evidence type="ECO:0000256" key="8">
    <source>
        <dbReference type="ARBA" id="ARBA00023141"/>
    </source>
</evidence>
<dbReference type="EMBL" id="SPIA01000001">
    <property type="protein sequence ID" value="TFH69104.1"/>
    <property type="molecule type" value="Genomic_DNA"/>
</dbReference>
<evidence type="ECO:0000259" key="11">
    <source>
        <dbReference type="Pfam" id="PF00697"/>
    </source>
</evidence>
<evidence type="ECO:0000256" key="9">
    <source>
        <dbReference type="ARBA" id="ARBA00023235"/>
    </source>
</evidence>
<gene>
    <name evidence="10" type="primary">trpF</name>
    <name evidence="12" type="ORF">E3W66_04005</name>
</gene>
<evidence type="ECO:0000256" key="7">
    <source>
        <dbReference type="ARBA" id="ARBA00022822"/>
    </source>
</evidence>
<feature type="domain" description="N-(5'phosphoribosyl) anthranilate isomerase (PRAI)" evidence="11">
    <location>
        <begin position="4"/>
        <end position="199"/>
    </location>
</feature>
<dbReference type="CDD" id="cd00405">
    <property type="entry name" value="PRAI"/>
    <property type="match status" value="1"/>
</dbReference>
<proteinExistence type="inferred from homology"/>
<reference evidence="12 13" key="1">
    <citation type="submission" date="2019-03" db="EMBL/GenBank/DDBJ databases">
        <title>Draft genome of Gammaproteobacteria bacterium LSUCC0057, a member of the SAR92 clade.</title>
        <authorList>
            <person name="Lanclos V.C."/>
            <person name="Doiron C."/>
            <person name="Henson M.W."/>
            <person name="Thrash J.C."/>
        </authorList>
    </citation>
    <scope>NUCLEOTIDE SEQUENCE [LARGE SCALE GENOMIC DNA]</scope>
    <source>
        <strain evidence="12 13">LSUCC0057</strain>
    </source>
</reference>
<dbReference type="OrthoDB" id="9796196at2"/>
<evidence type="ECO:0000256" key="2">
    <source>
        <dbReference type="ARBA" id="ARBA00004664"/>
    </source>
</evidence>
<dbReference type="UniPathway" id="UPA00035">
    <property type="reaction ID" value="UER00042"/>
</dbReference>
<dbReference type="NCBIfam" id="NF002298">
    <property type="entry name" value="PRK01222.1-4"/>
    <property type="match status" value="1"/>
</dbReference>
<evidence type="ECO:0000256" key="1">
    <source>
        <dbReference type="ARBA" id="ARBA00001164"/>
    </source>
</evidence>
<dbReference type="Pfam" id="PF00697">
    <property type="entry name" value="PRAI"/>
    <property type="match status" value="1"/>
</dbReference>
<evidence type="ECO:0000256" key="6">
    <source>
        <dbReference type="ARBA" id="ARBA00022605"/>
    </source>
</evidence>
<evidence type="ECO:0000256" key="4">
    <source>
        <dbReference type="ARBA" id="ARBA00012572"/>
    </source>
</evidence>
<evidence type="ECO:0000313" key="12">
    <source>
        <dbReference type="EMBL" id="TFH69104.1"/>
    </source>
</evidence>
<dbReference type="EC" id="5.3.1.24" evidence="4 10"/>
<keyword evidence="6 10" id="KW-0028">Amino-acid biosynthesis</keyword>
<dbReference type="AlphaFoldDB" id="A0A4Y8UN45"/>
<dbReference type="InterPro" id="IPR013785">
    <property type="entry name" value="Aldolase_TIM"/>
</dbReference>
<comment type="pathway">
    <text evidence="2 10">Amino-acid biosynthesis; L-tryptophan biosynthesis; L-tryptophan from chorismate: step 3/5.</text>
</comment>
<evidence type="ECO:0000256" key="3">
    <source>
        <dbReference type="ARBA" id="ARBA00007571"/>
    </source>
</evidence>
<evidence type="ECO:0000256" key="5">
    <source>
        <dbReference type="ARBA" id="ARBA00022272"/>
    </source>
</evidence>
<dbReference type="InterPro" id="IPR011060">
    <property type="entry name" value="RibuloseP-bd_barrel"/>
</dbReference>
<evidence type="ECO:0000256" key="10">
    <source>
        <dbReference type="HAMAP-Rule" id="MF_00135"/>
    </source>
</evidence>
<comment type="similarity">
    <text evidence="3 10">Belongs to the TrpF family.</text>
</comment>
<protein>
    <recommendedName>
        <fullName evidence="5 10">N-(5'-phosphoribosyl)anthranilate isomerase</fullName>
        <shortName evidence="10">PRAI</shortName>
        <ecNumber evidence="4 10">5.3.1.24</ecNumber>
    </recommendedName>
</protein>
<accession>A0A4Y8UN45</accession>
<dbReference type="InterPro" id="IPR044643">
    <property type="entry name" value="TrpF_fam"/>
</dbReference>
<keyword evidence="8 10" id="KW-0057">Aromatic amino acid biosynthesis</keyword>
<comment type="caution">
    <text evidence="12">The sequence shown here is derived from an EMBL/GenBank/DDBJ whole genome shotgun (WGS) entry which is preliminary data.</text>
</comment>
<dbReference type="SUPFAM" id="SSF51366">
    <property type="entry name" value="Ribulose-phoshate binding barrel"/>
    <property type="match status" value="1"/>
</dbReference>
<sequence length="206" mass="21807">MVKVKICGITSAEQAAQAERAGADAVGVVLYPPSPRAVTLEQAVQVKRGLGPFVSSVALLVNSDSAAVERVIDQLQPSLLQFHGDESAEFCQQFDYPYIRAIRVKPGDNIEQLCQPYHRARGLLFDAWDAQRFGGTGRQFDWSLLPQNCPAPLILAGGLDSVNVATAVAVVAPYAVDVSGGVELSPGVKCPQQMAAFIAAAKGLAT</sequence>
<organism evidence="12 13">
    <name type="scientific">Gammaproteobacteria bacterium LSUCC0057</name>
    <dbReference type="NCBI Taxonomy" id="2559237"/>
    <lineage>
        <taxon>Bacteria</taxon>
        <taxon>Pseudomonadati</taxon>
        <taxon>Pseudomonadota</taxon>
        <taxon>Gammaproteobacteria</taxon>
        <taxon>Cellvibrionales</taxon>
        <taxon>Porticoccaceae</taxon>
        <taxon>SAR92 clade</taxon>
    </lineage>
</organism>
<dbReference type="InterPro" id="IPR001240">
    <property type="entry name" value="PRAI_dom"/>
</dbReference>
<keyword evidence="9 10" id="KW-0413">Isomerase</keyword>
<keyword evidence="7 10" id="KW-0822">Tryptophan biosynthesis</keyword>
<dbReference type="HAMAP" id="MF_00135">
    <property type="entry name" value="PRAI"/>
    <property type="match status" value="1"/>
</dbReference>
<evidence type="ECO:0000313" key="13">
    <source>
        <dbReference type="Proteomes" id="UP000298133"/>
    </source>
</evidence>
<dbReference type="FunFam" id="3.20.20.70:FF:000075">
    <property type="entry name" value="Tryptophan biosynthesis protein TRP1"/>
    <property type="match status" value="1"/>
</dbReference>
<keyword evidence="13" id="KW-1185">Reference proteome</keyword>